<dbReference type="GO" id="GO:0005783">
    <property type="term" value="C:endoplasmic reticulum"/>
    <property type="evidence" value="ECO:0007669"/>
    <property type="project" value="UniProtKB-SubCell"/>
</dbReference>
<name>G0V0H9_TRYCI</name>
<dbReference type="GO" id="GO:0008312">
    <property type="term" value="F:7S RNA binding"/>
    <property type="evidence" value="ECO:0007669"/>
    <property type="project" value="UniProtKB-UniRule"/>
</dbReference>
<comment type="similarity">
    <text evidence="3 13">Belongs to the GTP-binding SRP family. SRP54 subfamily.</text>
</comment>
<reference evidence="15" key="1">
    <citation type="journal article" date="2012" name="Proc. Natl. Acad. Sci. U.S.A.">
        <title>Antigenic diversity is generated by distinct evolutionary mechanisms in African trypanosome species.</title>
        <authorList>
            <person name="Jackson A.P."/>
            <person name="Berry A."/>
            <person name="Aslett M."/>
            <person name="Allison H.C."/>
            <person name="Burton P."/>
            <person name="Vavrova-Anderson J."/>
            <person name="Brown R."/>
            <person name="Browne H."/>
            <person name="Corton N."/>
            <person name="Hauser H."/>
            <person name="Gamble J."/>
            <person name="Gilderthorp R."/>
            <person name="Marcello L."/>
            <person name="McQuillan J."/>
            <person name="Otto T.D."/>
            <person name="Quail M.A."/>
            <person name="Sanders M.J."/>
            <person name="van Tonder A."/>
            <person name="Ginger M.L."/>
            <person name="Field M.C."/>
            <person name="Barry J.D."/>
            <person name="Hertz-Fowler C."/>
            <person name="Berriman M."/>
        </authorList>
    </citation>
    <scope>NUCLEOTIDE SEQUENCE</scope>
    <source>
        <strain evidence="15">IL3000</strain>
    </source>
</reference>
<keyword evidence="7" id="KW-0256">Endoplasmic reticulum</keyword>
<dbReference type="InterPro" id="IPR042101">
    <property type="entry name" value="SRP54_N_sf"/>
</dbReference>
<dbReference type="SMART" id="SM00962">
    <property type="entry name" value="SRP54"/>
    <property type="match status" value="1"/>
</dbReference>
<evidence type="ECO:0000256" key="9">
    <source>
        <dbReference type="ARBA" id="ARBA00023134"/>
    </source>
</evidence>
<dbReference type="InterPro" id="IPR006325">
    <property type="entry name" value="SRP54_euk"/>
</dbReference>
<dbReference type="EMBL" id="HE575324">
    <property type="protein sequence ID" value="CCC95150.1"/>
    <property type="molecule type" value="Genomic_DNA"/>
</dbReference>
<evidence type="ECO:0000256" key="11">
    <source>
        <dbReference type="ARBA" id="ARBA00023274"/>
    </source>
</evidence>
<dbReference type="SMART" id="SM00382">
    <property type="entry name" value="AAA"/>
    <property type="match status" value="1"/>
</dbReference>
<evidence type="ECO:0000259" key="14">
    <source>
        <dbReference type="PROSITE" id="PS00300"/>
    </source>
</evidence>
<evidence type="ECO:0000256" key="2">
    <source>
        <dbReference type="ARBA" id="ARBA00004496"/>
    </source>
</evidence>
<organism evidence="15">
    <name type="scientific">Trypanosoma congolense (strain IL3000)</name>
    <dbReference type="NCBI Taxonomy" id="1068625"/>
    <lineage>
        <taxon>Eukaryota</taxon>
        <taxon>Discoba</taxon>
        <taxon>Euglenozoa</taxon>
        <taxon>Kinetoplastea</taxon>
        <taxon>Metakinetoplastina</taxon>
        <taxon>Trypanosomatida</taxon>
        <taxon>Trypanosomatidae</taxon>
        <taxon>Trypanosoma</taxon>
        <taxon>Nannomonas</taxon>
    </lineage>
</organism>
<gene>
    <name evidence="15" type="ORF">TCIL3000_11_5640</name>
</gene>
<dbReference type="InterPro" id="IPR003593">
    <property type="entry name" value="AAA+_ATPase"/>
</dbReference>
<dbReference type="AlphaFoldDB" id="G0V0H9"/>
<comment type="domain">
    <text evidence="13">The NG domain, also named G domain, is a special guanosine triphosphatase (GTPase) domain, which binds GTP and forms a guanosine 5'-triphosphate (GTP)-dependent complex with a homologous NG domain in the SRP receptor subunit SRPRA. The two NG domains undergo cooperative rearrangements upon their assembly, which culminate in the reciprocal activation of the GTPase activity of one another. SRP receptor compaction upon binding with cargo-loaded SRP and GTPase rearrangement drive SRP-mediated cotranslational protein translocation into the ER.</text>
</comment>
<keyword evidence="5 13" id="KW-0547">Nucleotide-binding</keyword>
<proteinExistence type="inferred from homology"/>
<keyword evidence="11 13" id="KW-0687">Ribonucleoprotein</keyword>
<dbReference type="CDD" id="cd17875">
    <property type="entry name" value="SRP54_G"/>
    <property type="match status" value="1"/>
</dbReference>
<dbReference type="GO" id="GO:0003924">
    <property type="term" value="F:GTPase activity"/>
    <property type="evidence" value="ECO:0007669"/>
    <property type="project" value="UniProtKB-UniRule"/>
</dbReference>
<dbReference type="GO" id="GO:0030942">
    <property type="term" value="F:endoplasmic reticulum signal peptide binding"/>
    <property type="evidence" value="ECO:0007669"/>
    <property type="project" value="TreeGrafter"/>
</dbReference>
<dbReference type="GO" id="GO:0006616">
    <property type="term" value="P:SRP-dependent cotranslational protein targeting to membrane, translocation"/>
    <property type="evidence" value="ECO:0007669"/>
    <property type="project" value="TreeGrafter"/>
</dbReference>
<feature type="domain" description="SRP54-type proteins GTP-binding" evidence="14">
    <location>
        <begin position="291"/>
        <end position="304"/>
    </location>
</feature>
<sequence length="509" mass="56216">MFHFFFLLRDYCCRYTLELAYKMVLAELGQKIGAAISKMSSKSFVGEDDVKEFLNEVARALLQADVNIKIVKELQNNVRAEVAITAEAAGLNKRKMLQAAVFNGIKKILDPGVKPFVPAKGKTNIVMFVGLQGSGKTTSCTKYAAYFQRKGFKTGLVCADTFRAGAYDQLRQNATKAKIRFYGSLTEADPVLIAKEGVMELKKEKYDLIIIDTSGRHKQESALFEEMKEVQEAVKPNDIVFVMSATDGQGVEDQARQFKEKVPIGSVIVTKLDGQAKGGGALAAVAMTKSPIVFIGTGEHFDDFELFQPDRFVGRMLGMGDMQSLVDSMKDANIDTDSVLYKRLQEGQFTMRDMYEHLQNVLKMGSVSKIMDMIPGMSGMSGCAGDSSDATLKSFIHMMDSMTSAELDDGRVKKTMTPTRLHRIARGSGHTMFEVHNLINSYTKFEDVVKKMGKVNFKAMTQDSSTAFSGRVGQQQVTQLAKALNPAMLRQLGGLSGLQDIMKQLQNVK</sequence>
<comment type="subcellular location">
    <subcellularLocation>
        <location evidence="2 13">Cytoplasm</location>
    </subcellularLocation>
    <subcellularLocation>
        <location evidence="1">Endoplasmic reticulum</location>
    </subcellularLocation>
</comment>
<evidence type="ECO:0000313" key="15">
    <source>
        <dbReference type="EMBL" id="CCC95150.1"/>
    </source>
</evidence>
<dbReference type="Pfam" id="PF00448">
    <property type="entry name" value="SRP54"/>
    <property type="match status" value="1"/>
</dbReference>
<dbReference type="InterPro" id="IPR036891">
    <property type="entry name" value="Signal_recog_part_SRP54_M_sf"/>
</dbReference>
<evidence type="ECO:0000256" key="3">
    <source>
        <dbReference type="ARBA" id="ARBA00005450"/>
    </source>
</evidence>
<evidence type="ECO:0000256" key="7">
    <source>
        <dbReference type="ARBA" id="ARBA00022824"/>
    </source>
</evidence>
<dbReference type="InterPro" id="IPR013822">
    <property type="entry name" value="Signal_recog_particl_SRP54_hlx"/>
</dbReference>
<keyword evidence="8 13" id="KW-0694">RNA-binding</keyword>
<evidence type="ECO:0000256" key="5">
    <source>
        <dbReference type="ARBA" id="ARBA00022741"/>
    </source>
</evidence>
<dbReference type="InterPro" id="IPR000897">
    <property type="entry name" value="SRP54_GTPase_dom"/>
</dbReference>
<evidence type="ECO:0000256" key="10">
    <source>
        <dbReference type="ARBA" id="ARBA00023135"/>
    </source>
</evidence>
<dbReference type="InterPro" id="IPR027417">
    <property type="entry name" value="P-loop_NTPase"/>
</dbReference>
<dbReference type="GO" id="GO:0005786">
    <property type="term" value="C:signal recognition particle, endoplasmic reticulum targeting"/>
    <property type="evidence" value="ECO:0007669"/>
    <property type="project" value="UniProtKB-UniRule"/>
</dbReference>
<keyword evidence="10 13" id="KW-0733">Signal recognition particle</keyword>
<dbReference type="HAMAP" id="MF_00306">
    <property type="entry name" value="SRP54"/>
    <property type="match status" value="1"/>
</dbReference>
<comment type="catalytic activity">
    <reaction evidence="12">
        <text>GTP + H2O = GDP + phosphate + H(+)</text>
        <dbReference type="Rhea" id="RHEA:19669"/>
        <dbReference type="ChEBI" id="CHEBI:15377"/>
        <dbReference type="ChEBI" id="CHEBI:15378"/>
        <dbReference type="ChEBI" id="CHEBI:37565"/>
        <dbReference type="ChEBI" id="CHEBI:43474"/>
        <dbReference type="ChEBI" id="CHEBI:58189"/>
        <dbReference type="EC" id="3.6.5.4"/>
    </reaction>
    <physiologicalReaction direction="left-to-right" evidence="12">
        <dbReference type="Rhea" id="RHEA:19670"/>
    </physiologicalReaction>
</comment>
<dbReference type="Gene3D" id="1.10.260.30">
    <property type="entry name" value="Signal recognition particle, SRP54 subunit, M-domain"/>
    <property type="match status" value="1"/>
</dbReference>
<evidence type="ECO:0000256" key="6">
    <source>
        <dbReference type="ARBA" id="ARBA00022801"/>
    </source>
</evidence>
<dbReference type="GO" id="GO:0005829">
    <property type="term" value="C:cytosol"/>
    <property type="evidence" value="ECO:0007669"/>
    <property type="project" value="TreeGrafter"/>
</dbReference>
<dbReference type="Gene3D" id="1.20.120.140">
    <property type="entry name" value="Signal recognition particle SRP54, nucleotide-binding domain"/>
    <property type="match status" value="1"/>
</dbReference>
<evidence type="ECO:0000256" key="12">
    <source>
        <dbReference type="ARBA" id="ARBA00048157"/>
    </source>
</evidence>
<keyword evidence="6" id="KW-0378">Hydrolase</keyword>
<dbReference type="FunFam" id="1.20.120.140:FF:000001">
    <property type="entry name" value="Signal recognition particle GTPase"/>
    <property type="match status" value="1"/>
</dbReference>
<dbReference type="Gene3D" id="3.40.50.300">
    <property type="entry name" value="P-loop containing nucleotide triphosphate hydrolases"/>
    <property type="match status" value="1"/>
</dbReference>
<dbReference type="FunFam" id="3.40.50.300:FF:000022">
    <property type="entry name" value="Signal recognition particle 54 kDa subunit"/>
    <property type="match status" value="1"/>
</dbReference>
<comment type="function">
    <text evidence="13">Component of the signal recognition particle (SRP) complex, a ribonucleoprotein complex that mediates the cotranslational targeting of secretory and membrane proteins to the endoplasmic reticulum (ER).</text>
</comment>
<dbReference type="PROSITE" id="PS00300">
    <property type="entry name" value="SRP54"/>
    <property type="match status" value="1"/>
</dbReference>
<keyword evidence="9 13" id="KW-0342">GTP-binding</keyword>
<evidence type="ECO:0000256" key="8">
    <source>
        <dbReference type="ARBA" id="ARBA00022884"/>
    </source>
</evidence>
<dbReference type="InterPro" id="IPR036225">
    <property type="entry name" value="SRP/SRP_N"/>
</dbReference>
<dbReference type="GO" id="GO:0005525">
    <property type="term" value="F:GTP binding"/>
    <property type="evidence" value="ECO:0007669"/>
    <property type="project" value="UniProtKB-UniRule"/>
</dbReference>
<dbReference type="Pfam" id="PF02978">
    <property type="entry name" value="SRP_SPB"/>
    <property type="match status" value="1"/>
</dbReference>
<accession>G0V0H9</accession>
<dbReference type="VEuPathDB" id="TriTrypDB:TcIL3000.11.5640"/>
<dbReference type="SUPFAM" id="SSF52540">
    <property type="entry name" value="P-loop containing nucleoside triphosphate hydrolases"/>
    <property type="match status" value="1"/>
</dbReference>
<evidence type="ECO:0000256" key="4">
    <source>
        <dbReference type="ARBA" id="ARBA00022490"/>
    </source>
</evidence>
<keyword evidence="4 13" id="KW-0963">Cytoplasm</keyword>
<dbReference type="PANTHER" id="PTHR11564:SF5">
    <property type="entry name" value="SIGNAL RECOGNITION PARTICLE SUBUNIT SRP54"/>
    <property type="match status" value="1"/>
</dbReference>
<comment type="domain">
    <text evidence="13">The M domain binds the 7SL RNA in presence of SRP19 and binds the signal sequence of presecretory proteins.</text>
</comment>
<dbReference type="NCBIfam" id="TIGR01425">
    <property type="entry name" value="SRP54_euk"/>
    <property type="match status" value="1"/>
</dbReference>
<dbReference type="InterPro" id="IPR022941">
    <property type="entry name" value="SRP54"/>
</dbReference>
<dbReference type="SUPFAM" id="SSF47446">
    <property type="entry name" value="Signal peptide-binding domain"/>
    <property type="match status" value="1"/>
</dbReference>
<dbReference type="PANTHER" id="PTHR11564">
    <property type="entry name" value="SIGNAL RECOGNITION PARTICLE 54K PROTEIN SRP54"/>
    <property type="match status" value="1"/>
</dbReference>
<evidence type="ECO:0000256" key="1">
    <source>
        <dbReference type="ARBA" id="ARBA00004240"/>
    </source>
</evidence>
<dbReference type="Pfam" id="PF02881">
    <property type="entry name" value="SRP54_N"/>
    <property type="match status" value="1"/>
</dbReference>
<dbReference type="InterPro" id="IPR004125">
    <property type="entry name" value="Signal_recog_particle_SRP54_M"/>
</dbReference>
<dbReference type="SMART" id="SM00963">
    <property type="entry name" value="SRP54_N"/>
    <property type="match status" value="1"/>
</dbReference>
<dbReference type="SUPFAM" id="SSF47364">
    <property type="entry name" value="Domain of the SRP/SRP receptor G-proteins"/>
    <property type="match status" value="1"/>
</dbReference>
<protein>
    <recommendedName>
        <fullName evidence="13">Signal recognition particle 54 kDa protein</fullName>
    </recommendedName>
</protein>
<evidence type="ECO:0000256" key="13">
    <source>
        <dbReference type="RuleBase" id="RU364034"/>
    </source>
</evidence>